<evidence type="ECO:0000313" key="4">
    <source>
        <dbReference type="EMBL" id="MBS4201500.1"/>
    </source>
</evidence>
<keyword evidence="1" id="KW-0067">ATP-binding</keyword>
<accession>A0A942YN97</accession>
<feature type="transmembrane region" description="Helical" evidence="2">
    <location>
        <begin position="291"/>
        <end position="313"/>
    </location>
</feature>
<keyword evidence="4" id="KW-0418">Kinase</keyword>
<dbReference type="InterPro" id="IPR011009">
    <property type="entry name" value="Kinase-like_dom_sf"/>
</dbReference>
<dbReference type="SMART" id="SM00220">
    <property type="entry name" value="S_TKc"/>
    <property type="match status" value="1"/>
</dbReference>
<comment type="caution">
    <text evidence="4">The sequence shown here is derived from an EMBL/GenBank/DDBJ whole genome shotgun (WGS) entry which is preliminary data.</text>
</comment>
<dbReference type="EMBL" id="JAGYPJ010000001">
    <property type="protein sequence ID" value="MBS4201500.1"/>
    <property type="molecule type" value="Genomic_DNA"/>
</dbReference>
<reference evidence="4 5" key="1">
    <citation type="submission" date="2021-05" db="EMBL/GenBank/DDBJ databases">
        <title>Novel Bacillus species.</title>
        <authorList>
            <person name="Liu G."/>
        </authorList>
    </citation>
    <scope>NUCLEOTIDE SEQUENCE [LARGE SCALE GENOMIC DNA]</scope>
    <source>
        <strain evidence="4 5">FJAT-49732</strain>
    </source>
</reference>
<dbReference type="PROSITE" id="PS50011">
    <property type="entry name" value="PROTEIN_KINASE_DOM"/>
    <property type="match status" value="1"/>
</dbReference>
<dbReference type="GO" id="GO:0004674">
    <property type="term" value="F:protein serine/threonine kinase activity"/>
    <property type="evidence" value="ECO:0007669"/>
    <property type="project" value="TreeGrafter"/>
</dbReference>
<dbReference type="GO" id="GO:0005737">
    <property type="term" value="C:cytoplasm"/>
    <property type="evidence" value="ECO:0007669"/>
    <property type="project" value="TreeGrafter"/>
</dbReference>
<dbReference type="PANTHER" id="PTHR44167:SF31">
    <property type="entry name" value="PROTEIN CBG02007"/>
    <property type="match status" value="1"/>
</dbReference>
<sequence length="314" mass="35720">MMNNTWKNQCRYTGGTVIVGKWNRNRYEIVKKLGSGANGVVYLAKSSFGYTAIKMSIDSVSIISEVNVLKALEKVQGSTLGPSLYDVDDWENGPRKIHFYAMEYIKGPELLTFIREKGHSWAGVMMVQLLDVLDGLHQKGWIFGDLKPENLIVEGPTPKIRCIDVGGTTMKGRAIKEFTEFFDRGYWGLGSRKAEPSYDLFSTAMMMINLYYPKRFVKSGNSVKQLTSIIQGNKDLIKFETVLMKALLGKYDSAKEMKKEILMILSVGERSKKQRTTRYVQKPKKNKMKSFLETASILLVTVILYTLYIYGYIL</sequence>
<gene>
    <name evidence="4" type="ORF">KHA93_17890</name>
</gene>
<dbReference type="InterPro" id="IPR000719">
    <property type="entry name" value="Prot_kinase_dom"/>
</dbReference>
<dbReference type="SUPFAM" id="SSF56112">
    <property type="entry name" value="Protein kinase-like (PK-like)"/>
    <property type="match status" value="1"/>
</dbReference>
<protein>
    <submittedName>
        <fullName evidence="4">Protein kinase family protein</fullName>
    </submittedName>
</protein>
<keyword evidence="2" id="KW-1133">Transmembrane helix</keyword>
<evidence type="ECO:0000256" key="2">
    <source>
        <dbReference type="SAM" id="Phobius"/>
    </source>
</evidence>
<dbReference type="PROSITE" id="PS00107">
    <property type="entry name" value="PROTEIN_KINASE_ATP"/>
    <property type="match status" value="1"/>
</dbReference>
<proteinExistence type="predicted"/>
<dbReference type="AlphaFoldDB" id="A0A942YN97"/>
<dbReference type="InterPro" id="IPR017441">
    <property type="entry name" value="Protein_kinase_ATP_BS"/>
</dbReference>
<feature type="domain" description="Protein kinase" evidence="3">
    <location>
        <begin position="27"/>
        <end position="314"/>
    </location>
</feature>
<dbReference type="Pfam" id="PF00069">
    <property type="entry name" value="Pkinase"/>
    <property type="match status" value="1"/>
</dbReference>
<feature type="binding site" evidence="1">
    <location>
        <position position="54"/>
    </location>
    <ligand>
        <name>ATP</name>
        <dbReference type="ChEBI" id="CHEBI:30616"/>
    </ligand>
</feature>
<dbReference type="PANTHER" id="PTHR44167">
    <property type="entry name" value="OVARIAN-SPECIFIC SERINE/THREONINE-PROTEIN KINASE LOK-RELATED"/>
    <property type="match status" value="1"/>
</dbReference>
<evidence type="ECO:0000256" key="1">
    <source>
        <dbReference type="PROSITE-ProRule" id="PRU10141"/>
    </source>
</evidence>
<evidence type="ECO:0000259" key="3">
    <source>
        <dbReference type="PROSITE" id="PS50011"/>
    </source>
</evidence>
<dbReference type="Proteomes" id="UP000682713">
    <property type="component" value="Unassembled WGS sequence"/>
</dbReference>
<dbReference type="GO" id="GO:0005524">
    <property type="term" value="F:ATP binding"/>
    <property type="evidence" value="ECO:0007669"/>
    <property type="project" value="UniProtKB-UniRule"/>
</dbReference>
<organism evidence="4 5">
    <name type="scientific">Lederbergia citrisecunda</name>
    <dbReference type="NCBI Taxonomy" id="2833583"/>
    <lineage>
        <taxon>Bacteria</taxon>
        <taxon>Bacillati</taxon>
        <taxon>Bacillota</taxon>
        <taxon>Bacilli</taxon>
        <taxon>Bacillales</taxon>
        <taxon>Bacillaceae</taxon>
        <taxon>Lederbergia</taxon>
    </lineage>
</organism>
<keyword evidence="5" id="KW-1185">Reference proteome</keyword>
<dbReference type="Gene3D" id="1.10.510.10">
    <property type="entry name" value="Transferase(Phosphotransferase) domain 1"/>
    <property type="match status" value="1"/>
</dbReference>
<dbReference type="RefSeq" id="WP_213111965.1">
    <property type="nucleotide sequence ID" value="NZ_JAGYPJ010000001.1"/>
</dbReference>
<name>A0A942YN97_9BACI</name>
<keyword evidence="2" id="KW-0472">Membrane</keyword>
<keyword evidence="2" id="KW-0812">Transmembrane</keyword>
<keyword evidence="4" id="KW-0808">Transferase</keyword>
<keyword evidence="1" id="KW-0547">Nucleotide-binding</keyword>
<evidence type="ECO:0000313" key="5">
    <source>
        <dbReference type="Proteomes" id="UP000682713"/>
    </source>
</evidence>